<reference evidence="1" key="1">
    <citation type="submission" date="2018-05" db="EMBL/GenBank/DDBJ databases">
        <authorList>
            <person name="Lanie J.A."/>
            <person name="Ng W.-L."/>
            <person name="Kazmierczak K.M."/>
            <person name="Andrzejewski T.M."/>
            <person name="Davidsen T.M."/>
            <person name="Wayne K.J."/>
            <person name="Tettelin H."/>
            <person name="Glass J.I."/>
            <person name="Rusch D."/>
            <person name="Podicherti R."/>
            <person name="Tsui H.-C.T."/>
            <person name="Winkler M.E."/>
        </authorList>
    </citation>
    <scope>NUCLEOTIDE SEQUENCE</scope>
</reference>
<dbReference type="AlphaFoldDB" id="A0A382BRG3"/>
<evidence type="ECO:0008006" key="2">
    <source>
        <dbReference type="Google" id="ProtNLM"/>
    </source>
</evidence>
<gene>
    <name evidence="1" type="ORF">METZ01_LOCUS168601</name>
</gene>
<dbReference type="EMBL" id="UINC01030788">
    <property type="protein sequence ID" value="SVB15747.1"/>
    <property type="molecule type" value="Genomic_DNA"/>
</dbReference>
<accession>A0A382BRG3</accession>
<protein>
    <recommendedName>
        <fullName evidence="2">DUF4390 domain-containing protein</fullName>
    </recommendedName>
</protein>
<dbReference type="Pfam" id="PF14334">
    <property type="entry name" value="DUF4390"/>
    <property type="match status" value="1"/>
</dbReference>
<sequence length="213" mass="24263">MAHDLRAKTCRLGKHSSFQARPLSRLLPRFSRISLLACCLLLLPFVARSQDGRFEVQNTSTFLEDGVYYVTAWLDYTLSSEALEALESGVALTFELQIELTRERRFWVDPEIARLVQTDELQYHALSERYIVKNLNSGGQNTFATLFSALSVIGRVVELPIIDAALLDSDGTYNVRIRAVLDQNRLPGPLRLFALWQDGFKLESDWYGWSLSE</sequence>
<proteinExistence type="predicted"/>
<dbReference type="InterPro" id="IPR025500">
    <property type="entry name" value="DUF4390"/>
</dbReference>
<name>A0A382BRG3_9ZZZZ</name>
<evidence type="ECO:0000313" key="1">
    <source>
        <dbReference type="EMBL" id="SVB15747.1"/>
    </source>
</evidence>
<organism evidence="1">
    <name type="scientific">marine metagenome</name>
    <dbReference type="NCBI Taxonomy" id="408172"/>
    <lineage>
        <taxon>unclassified sequences</taxon>
        <taxon>metagenomes</taxon>
        <taxon>ecological metagenomes</taxon>
    </lineage>
</organism>